<evidence type="ECO:0000313" key="2">
    <source>
        <dbReference type="Proteomes" id="UP001210809"/>
    </source>
</evidence>
<name>A0AAW6CZM0_9FIRM</name>
<evidence type="ECO:0000313" key="1">
    <source>
        <dbReference type="EMBL" id="MDB8003349.1"/>
    </source>
</evidence>
<comment type="caution">
    <text evidence="1">The sequence shown here is derived from an EMBL/GenBank/DDBJ whole genome shotgun (WGS) entry which is preliminary data.</text>
</comment>
<sequence length="264" mass="30891">MALIDFLVKVLCESPDDKPKRGSFPRRYIQKDVFKSEHALICPFRTIPDEPGLYMKFLYYLSEGLEKYGAKASDVEYHAQKTGAYILIDCEPLPENNTLTLSGAYSTIMNSDRNDETFKKIAESVDHATMKTLGGKYELTNVAIRNGFYSRIWEVYRNDLEWENRDDIKRLCEEQKCCPFVTAEYKDSVEPCLVMIYSDPIRLQTGTPQYFKESFQQYVDNKMPHDKVKVRFDTLIWSEIHDNNKLLTYDPASWFFFNGCKFKD</sequence>
<proteinExistence type="predicted"/>
<gene>
    <name evidence="1" type="ORF">PNE09_04605</name>
</gene>
<reference evidence="1" key="1">
    <citation type="submission" date="2023-01" db="EMBL/GenBank/DDBJ databases">
        <title>Human gut microbiome strain richness.</title>
        <authorList>
            <person name="Chen-Liaw A."/>
        </authorList>
    </citation>
    <scope>NUCLEOTIDE SEQUENCE</scope>
    <source>
        <strain evidence="1">1001283st1_G1_1001283B150217_161031</strain>
    </source>
</reference>
<dbReference type="AlphaFoldDB" id="A0AAW6CZM0"/>
<dbReference type="EMBL" id="JAQLXW010000005">
    <property type="protein sequence ID" value="MDB8003349.1"/>
    <property type="molecule type" value="Genomic_DNA"/>
</dbReference>
<dbReference type="Proteomes" id="UP001210809">
    <property type="component" value="Unassembled WGS sequence"/>
</dbReference>
<protein>
    <submittedName>
        <fullName evidence="1">Uncharacterized protein</fullName>
    </submittedName>
</protein>
<organism evidence="1 2">
    <name type="scientific">[Eubacterium] siraeum</name>
    <dbReference type="NCBI Taxonomy" id="39492"/>
    <lineage>
        <taxon>Bacteria</taxon>
        <taxon>Bacillati</taxon>
        <taxon>Bacillota</taxon>
        <taxon>Clostridia</taxon>
        <taxon>Eubacteriales</taxon>
        <taxon>Oscillospiraceae</taxon>
        <taxon>Oscillospiraceae incertae sedis</taxon>
    </lineage>
</organism>
<accession>A0AAW6CZM0</accession>